<proteinExistence type="predicted"/>
<dbReference type="AlphaFoldDB" id="A0A1Q2D737"/>
<gene>
    <name evidence="1" type="ORF">BW732_08135</name>
</gene>
<dbReference type="OrthoDB" id="6197054at2"/>
<accession>A0A1Q2D737</accession>
<organism evidence="1 2">
    <name type="scientific">Vagococcus penaei</name>
    <dbReference type="NCBI Taxonomy" id="633807"/>
    <lineage>
        <taxon>Bacteria</taxon>
        <taxon>Bacillati</taxon>
        <taxon>Bacillota</taxon>
        <taxon>Bacilli</taxon>
        <taxon>Lactobacillales</taxon>
        <taxon>Enterococcaceae</taxon>
        <taxon>Vagococcus</taxon>
    </lineage>
</organism>
<dbReference type="KEGG" id="vpi:BW732_08135"/>
<keyword evidence="2" id="KW-1185">Reference proteome</keyword>
<reference evidence="1 2" key="1">
    <citation type="journal article" date="2010" name="Int. J. Syst. Evol. Microbiol.">
        <title>Vagococcus penaei sp. nov., isolated from spoilage microbiota of cooked shrimp (Penaeus vannamei).</title>
        <authorList>
            <person name="Jaffres E."/>
            <person name="Prevost H."/>
            <person name="Rossero A."/>
            <person name="Joffraud J.J."/>
            <person name="Dousset X."/>
        </authorList>
    </citation>
    <scope>NUCLEOTIDE SEQUENCE [LARGE SCALE GENOMIC DNA]</scope>
    <source>
        <strain evidence="1 2">CD276</strain>
    </source>
</reference>
<dbReference type="EMBL" id="CP019609">
    <property type="protein sequence ID" value="AQP54194.1"/>
    <property type="molecule type" value="Genomic_DNA"/>
</dbReference>
<sequence>MDNNTRKLLNLTDEALIFDNNWLSREARHARAVNMISGRLTTDSRTCPQWGFSKYIKNGTYQTISQLPEIKRRPTFLKLNKERYICKNCQSTFSASTVLVDDYCQISKQYRRLKR</sequence>
<dbReference type="Proteomes" id="UP000188246">
    <property type="component" value="Chromosome"/>
</dbReference>
<evidence type="ECO:0000313" key="2">
    <source>
        <dbReference type="Proteomes" id="UP000188246"/>
    </source>
</evidence>
<protein>
    <submittedName>
        <fullName evidence="1">Uncharacterized protein</fullName>
    </submittedName>
</protein>
<dbReference type="RefSeq" id="WP_077276269.1">
    <property type="nucleotide sequence ID" value="NZ_NGJV01000017.1"/>
</dbReference>
<evidence type="ECO:0000313" key="1">
    <source>
        <dbReference type="EMBL" id="AQP54194.1"/>
    </source>
</evidence>
<dbReference type="STRING" id="633807.BW732_08135"/>
<name>A0A1Q2D737_9ENTE</name>